<evidence type="ECO:0000256" key="1">
    <source>
        <dbReference type="SAM" id="SignalP"/>
    </source>
</evidence>
<dbReference type="KEGG" id="sri:SELR_pSRC300710"/>
<geneLocation type="plasmid" evidence="2 3">
    <name>pSRC3</name>
</geneLocation>
<evidence type="ECO:0000313" key="3">
    <source>
        <dbReference type="Proteomes" id="UP000007887"/>
    </source>
</evidence>
<reference evidence="2 3" key="1">
    <citation type="submission" date="2011-10" db="EMBL/GenBank/DDBJ databases">
        <title>Whole genome sequence of Selenomonas ruminantium subsp. lactilytica TAM6421.</title>
        <authorList>
            <person name="Oguchi A."/>
            <person name="Ankai A."/>
            <person name="Kaneko J."/>
            <person name="Yamada-Narita S."/>
            <person name="Fukui S."/>
            <person name="Takahashi M."/>
            <person name="Onodera T."/>
            <person name="Kojima S."/>
            <person name="Fushimi T."/>
            <person name="Abe N."/>
            <person name="Kamio Y."/>
            <person name="Yamazaki S."/>
            <person name="Fujita N."/>
        </authorList>
    </citation>
    <scope>NUCLEOTIDE SEQUENCE [LARGE SCALE GENOMIC DNA]</scope>
    <source>
        <strain evidence="3">NBRC 103574 / TAM6421</strain>
        <plasmid evidence="2 3">pSRC3</plasmid>
    </source>
</reference>
<feature type="chain" id="PRO_5003628346" evidence="1">
    <location>
        <begin position="22"/>
        <end position="164"/>
    </location>
</feature>
<dbReference type="PATRIC" id="fig|927704.6.peg.3385"/>
<organism evidence="2 3">
    <name type="scientific">Selenomonas ruminantium subsp. lactilytica (strain NBRC 103574 / TAM6421)</name>
    <dbReference type="NCBI Taxonomy" id="927704"/>
    <lineage>
        <taxon>Bacteria</taxon>
        <taxon>Bacillati</taxon>
        <taxon>Bacillota</taxon>
        <taxon>Negativicutes</taxon>
        <taxon>Selenomonadales</taxon>
        <taxon>Selenomonadaceae</taxon>
        <taxon>Selenomonas</taxon>
    </lineage>
</organism>
<dbReference type="HOGENOM" id="CLU_1617884_0_0_9"/>
<dbReference type="EMBL" id="AP012300">
    <property type="protein sequence ID" value="BAL85144.1"/>
    <property type="molecule type" value="Genomic_DNA"/>
</dbReference>
<accession>I0GWK7</accession>
<keyword evidence="1" id="KW-0732">Signal</keyword>
<sequence length="164" mass="18804">MKKIIMMLVLFIGLSTNMAMAAHWIKVNNDVSCPAEYYDEDSIKLFWQNGKMQGIYFWAKMAYPANYNSENIDYQILLCYFNTQTRNYYESLVASHYKNGTVLLNGKEAEWTSRGKSEVNNPSTVIITSQVIAKAKEKADMKTLEKTYSAINPGDFKYLCGLLE</sequence>
<evidence type="ECO:0000313" key="2">
    <source>
        <dbReference type="EMBL" id="BAL85144.1"/>
    </source>
</evidence>
<dbReference type="RefSeq" id="WP_014426162.1">
    <property type="nucleotide sequence ID" value="NC_017073.1"/>
</dbReference>
<keyword evidence="2" id="KW-0614">Plasmid</keyword>
<dbReference type="Proteomes" id="UP000007887">
    <property type="component" value="Plasmid pSRC3"/>
</dbReference>
<dbReference type="AlphaFoldDB" id="I0GWK7"/>
<feature type="signal peptide" evidence="1">
    <location>
        <begin position="1"/>
        <end position="21"/>
    </location>
</feature>
<gene>
    <name evidence="2" type="ordered locus">SELR_pSRC300710</name>
</gene>
<proteinExistence type="predicted"/>
<protein>
    <submittedName>
        <fullName evidence="2">Uncharacterized protein</fullName>
    </submittedName>
</protein>
<name>I0GWK7_SELRL</name>